<organism evidence="3 4">
    <name type="scientific">Fasciolopsis buskii</name>
    <dbReference type="NCBI Taxonomy" id="27845"/>
    <lineage>
        <taxon>Eukaryota</taxon>
        <taxon>Metazoa</taxon>
        <taxon>Spiralia</taxon>
        <taxon>Lophotrochozoa</taxon>
        <taxon>Platyhelminthes</taxon>
        <taxon>Trematoda</taxon>
        <taxon>Digenea</taxon>
        <taxon>Plagiorchiida</taxon>
        <taxon>Echinostomata</taxon>
        <taxon>Echinostomatoidea</taxon>
        <taxon>Fasciolidae</taxon>
        <taxon>Fasciolopsis</taxon>
    </lineage>
</organism>
<proteinExistence type="predicted"/>
<gene>
    <name evidence="3" type="ORF">FBUS_01214</name>
</gene>
<evidence type="ECO:0000313" key="4">
    <source>
        <dbReference type="Proteomes" id="UP000728185"/>
    </source>
</evidence>
<keyword evidence="1" id="KW-0812">Transmembrane</keyword>
<feature type="transmembrane region" description="Helical" evidence="1">
    <location>
        <begin position="43"/>
        <end position="65"/>
    </location>
</feature>
<name>A0A8E0RUN4_9TREM</name>
<keyword evidence="1" id="KW-1133">Transmembrane helix</keyword>
<dbReference type="AlphaFoldDB" id="A0A8E0RUN4"/>
<evidence type="ECO:0000313" key="3">
    <source>
        <dbReference type="EMBL" id="KAA0191274.1"/>
    </source>
</evidence>
<comment type="caution">
    <text evidence="3">The sequence shown here is derived from an EMBL/GenBank/DDBJ whole genome shotgun (WGS) entry which is preliminary data.</text>
</comment>
<dbReference type="Gene3D" id="3.40.50.1820">
    <property type="entry name" value="alpha/beta hydrolase"/>
    <property type="match status" value="1"/>
</dbReference>
<dbReference type="Proteomes" id="UP000728185">
    <property type="component" value="Unassembled WGS sequence"/>
</dbReference>
<evidence type="ECO:0000259" key="2">
    <source>
        <dbReference type="Pfam" id="PF00135"/>
    </source>
</evidence>
<keyword evidence="1" id="KW-0472">Membrane</keyword>
<dbReference type="PANTHER" id="PTHR11559">
    <property type="entry name" value="CARBOXYLESTERASE"/>
    <property type="match status" value="1"/>
</dbReference>
<dbReference type="SUPFAM" id="SSF53474">
    <property type="entry name" value="alpha/beta-Hydrolases"/>
    <property type="match status" value="1"/>
</dbReference>
<feature type="domain" description="Carboxylesterase type B" evidence="2">
    <location>
        <begin position="167"/>
        <end position="340"/>
    </location>
</feature>
<dbReference type="InterPro" id="IPR029058">
    <property type="entry name" value="AB_hydrolase_fold"/>
</dbReference>
<dbReference type="InterPro" id="IPR050309">
    <property type="entry name" value="Type-B_Carboxylest/Lipase"/>
</dbReference>
<dbReference type="Pfam" id="PF00135">
    <property type="entry name" value="COesterase"/>
    <property type="match status" value="1"/>
</dbReference>
<keyword evidence="4" id="KW-1185">Reference proteome</keyword>
<accession>A0A8E0RUN4</accession>
<dbReference type="EMBL" id="LUCM01006437">
    <property type="protein sequence ID" value="KAA0191274.1"/>
    <property type="molecule type" value="Genomic_DNA"/>
</dbReference>
<dbReference type="OrthoDB" id="19653at2759"/>
<sequence length="694" mass="79848">MLQQTTVNITFRPIRSPESFFDTGRPLVDPHRPRLYLQRKFDLILLFGLGISLAALVVHLLLVIVQLPETPPATSYVISQCASMDGEWNQERNVLRYWAIPYAAPPVIEADTSFPEVMHDIAEKYKIQRGGFRWHRTFTIPDTEYCFLSFDDRCEFTNGRWNCRMRRLNHTAACIELDDNGEIIGNATENCLTLDISMPVFRGTLMPVIVVFTGFRSLRNPMSGSSVNDPAYIPTDEAVLRFGAIWINARFRLGPLGSFYDFSKVGPNTGETVYANFALRDQLGVLTWVQHNVGRFGGDANKVVLLAHGSGATSALALVNLQSRLNFSEPWFRSVWIASGALNWFDESRSSWQDLIPHKIFTSMGSCPWGVHMKRLVIEPKCASSIREKFMNMDTQTLSGMFKKYYENWFSDILSVDRLQEMKRSMWYSIDEEFNLSAPIDWSREEIDRMFIHVSDYTRPNLHALVFSSMLSEFEGFPGTMDEDKQVMASFKGLLNQVVFPQYKGLYDRLIQLEDIRSRKEGAWPTRMKEWDLMLTALGAVRYTCPQAWLISNWQFNRTTGDDTGRTRFYHLIHKEAPRFSYSNIPAPPNSGSRRFPFHGLDMLTLTGNYQKQPISFDSYRVHLWEVFDAFVHDQPLPNSCKIEPNLEKDEPIAEIGCLMTSYGAQKPPVNFTFEAICTQIDWDTYYNDLAMFE</sequence>
<evidence type="ECO:0000256" key="1">
    <source>
        <dbReference type="SAM" id="Phobius"/>
    </source>
</evidence>
<protein>
    <submittedName>
        <fullName evidence="3">Neurotactin</fullName>
    </submittedName>
</protein>
<reference evidence="3" key="1">
    <citation type="submission" date="2019-05" db="EMBL/GenBank/DDBJ databases">
        <title>Annotation for the trematode Fasciolopsis buski.</title>
        <authorList>
            <person name="Choi Y.-J."/>
        </authorList>
    </citation>
    <scope>NUCLEOTIDE SEQUENCE</scope>
    <source>
        <strain evidence="3">HT</strain>
        <tissue evidence="3">Whole worm</tissue>
    </source>
</reference>
<dbReference type="InterPro" id="IPR002018">
    <property type="entry name" value="CarbesteraseB"/>
</dbReference>